<evidence type="ECO:0000313" key="5">
    <source>
        <dbReference type="Proteomes" id="UP001229081"/>
    </source>
</evidence>
<dbReference type="Pfam" id="PF16321">
    <property type="entry name" value="Ribosom_S30AE_C"/>
    <property type="match status" value="1"/>
</dbReference>
<dbReference type="PANTHER" id="PTHR33231">
    <property type="entry name" value="30S RIBOSOMAL PROTEIN"/>
    <property type="match status" value="1"/>
</dbReference>
<feature type="domain" description="Sigma 54 modulation/S30EA ribosomal protein C-terminal" evidence="1">
    <location>
        <begin position="123"/>
        <end position="170"/>
    </location>
</feature>
<gene>
    <name evidence="2" type="ORF">MPRG_36700</name>
    <name evidence="3" type="ORF">QXL92_03780</name>
</gene>
<dbReference type="InterPro" id="IPR050574">
    <property type="entry name" value="HPF/YfiA_ribosome-assoc"/>
</dbReference>
<protein>
    <submittedName>
        <fullName evidence="3">Sigma 54 modulation/S30EA ribosomal C-terminal domain-containing protein</fullName>
    </submittedName>
</protein>
<proteinExistence type="predicted"/>
<dbReference type="EMBL" id="BLKX01000001">
    <property type="protein sequence ID" value="GFG80394.1"/>
    <property type="molecule type" value="Genomic_DNA"/>
</dbReference>
<accession>A0AAJ1RY13</accession>
<sequence>MKALKSVRELPDVDVTSAGPVTVAQAERVAQAVGEVLASHEITGGARVRLKTGMCGRGPLVMQVNLSVGELPARVAAVTAGLDDLSPALERLDRQIVRMLAPWRPRTWPDPTRRILTVGYDAVVARRKPVVLQRTTPLDAVAVMDGMDYDAHLFTDSETGEDALVYRAGPSGLRLARQRHVFPPGWAWSPGIPGPRVPLIVNSRATPTLREADAVRRACEHTLPLLFYTDRDTGRGQLLYPRHDGNLGLLVPTK</sequence>
<dbReference type="PANTHER" id="PTHR33231:SF1">
    <property type="entry name" value="30S RIBOSOMAL PROTEIN"/>
    <property type="match status" value="1"/>
</dbReference>
<dbReference type="Proteomes" id="UP000465240">
    <property type="component" value="Unassembled WGS sequence"/>
</dbReference>
<dbReference type="RefSeq" id="WP_269456390.1">
    <property type="nucleotide sequence ID" value="NZ_CP025546.1"/>
</dbReference>
<reference evidence="3" key="3">
    <citation type="submission" date="2023-06" db="EMBL/GenBank/DDBJ databases">
        <title>Identification of two novel mycobacterium reveal diversities and complexities of Mycobacterium gordonae clade.</title>
        <authorList>
            <person name="Matsumoto Y."/>
            <person name="Nakamura S."/>
            <person name="Motooka D."/>
            <person name="Fukushima K."/>
        </authorList>
    </citation>
    <scope>NUCLEOTIDE SEQUENCE</scope>
    <source>
        <strain evidence="3">TY812</strain>
    </source>
</reference>
<dbReference type="AlphaFoldDB" id="A0AAJ1RY13"/>
<organism evidence="3 5">
    <name type="scientific">Mycobacterium paragordonae</name>
    <dbReference type="NCBI Taxonomy" id="1389713"/>
    <lineage>
        <taxon>Bacteria</taxon>
        <taxon>Bacillati</taxon>
        <taxon>Actinomycetota</taxon>
        <taxon>Actinomycetes</taxon>
        <taxon>Mycobacteriales</taxon>
        <taxon>Mycobacteriaceae</taxon>
        <taxon>Mycobacterium</taxon>
    </lineage>
</organism>
<dbReference type="InterPro" id="IPR038416">
    <property type="entry name" value="Ribosom_S30AE_C_sf"/>
</dbReference>
<dbReference type="InterPro" id="IPR032528">
    <property type="entry name" value="Ribosom_S30AE_C"/>
</dbReference>
<evidence type="ECO:0000313" key="3">
    <source>
        <dbReference type="EMBL" id="MDP7733871.1"/>
    </source>
</evidence>
<dbReference type="Gene3D" id="3.30.505.50">
    <property type="entry name" value="Sigma 54 modulation/S30EA ribosomal protein, C-terminal domain"/>
    <property type="match status" value="2"/>
</dbReference>
<dbReference type="GO" id="GO:0045900">
    <property type="term" value="P:negative regulation of translational elongation"/>
    <property type="evidence" value="ECO:0007669"/>
    <property type="project" value="TreeGrafter"/>
</dbReference>
<evidence type="ECO:0000259" key="1">
    <source>
        <dbReference type="Pfam" id="PF16321"/>
    </source>
</evidence>
<reference evidence="2 4" key="1">
    <citation type="journal article" date="2019" name="Emerg. Microbes Infect.">
        <title>Comprehensive subspecies identification of 175 nontuberculous mycobacteria species based on 7547 genomic profiles.</title>
        <authorList>
            <person name="Matsumoto Y."/>
            <person name="Kinjo T."/>
            <person name="Motooka D."/>
            <person name="Nabeya D."/>
            <person name="Jung N."/>
            <person name="Uechi K."/>
            <person name="Horii T."/>
            <person name="Iida T."/>
            <person name="Fujita J."/>
            <person name="Nakamura S."/>
        </authorList>
    </citation>
    <scope>NUCLEOTIDE SEQUENCE [LARGE SCALE GENOMIC DNA]</scope>
    <source>
        <strain evidence="2 4">JCM 18565</strain>
    </source>
</reference>
<evidence type="ECO:0000313" key="2">
    <source>
        <dbReference type="EMBL" id="GFG80394.1"/>
    </source>
</evidence>
<evidence type="ECO:0000313" key="4">
    <source>
        <dbReference type="Proteomes" id="UP000465240"/>
    </source>
</evidence>
<dbReference type="Proteomes" id="UP001229081">
    <property type="component" value="Unassembled WGS sequence"/>
</dbReference>
<keyword evidence="4" id="KW-1185">Reference proteome</keyword>
<comment type="caution">
    <text evidence="3">The sequence shown here is derived from an EMBL/GenBank/DDBJ whole genome shotgun (WGS) entry which is preliminary data.</text>
</comment>
<dbReference type="GO" id="GO:0022627">
    <property type="term" value="C:cytosolic small ribosomal subunit"/>
    <property type="evidence" value="ECO:0007669"/>
    <property type="project" value="TreeGrafter"/>
</dbReference>
<dbReference type="GO" id="GO:0043024">
    <property type="term" value="F:ribosomal small subunit binding"/>
    <property type="evidence" value="ECO:0007669"/>
    <property type="project" value="TreeGrafter"/>
</dbReference>
<dbReference type="EMBL" id="JAUFSA010000001">
    <property type="protein sequence ID" value="MDP7733871.1"/>
    <property type="molecule type" value="Genomic_DNA"/>
</dbReference>
<reference evidence="2" key="2">
    <citation type="submission" date="2020-02" db="EMBL/GenBank/DDBJ databases">
        <authorList>
            <person name="Matsumoto Y."/>
            <person name="Kinjo T."/>
            <person name="Motooka D."/>
            <person name="Nabeya D."/>
            <person name="Jung N."/>
            <person name="Uechi K."/>
            <person name="Horii T."/>
            <person name="Iida T."/>
            <person name="Fujita J."/>
            <person name="Nakamura S."/>
        </authorList>
    </citation>
    <scope>NUCLEOTIDE SEQUENCE</scope>
    <source>
        <strain evidence="2">JCM 18565</strain>
    </source>
</reference>
<name>A0AAJ1RY13_9MYCO</name>